<evidence type="ECO:0000313" key="2">
    <source>
        <dbReference type="EMBL" id="JAA78318.1"/>
    </source>
</evidence>
<evidence type="ECO:0000256" key="1">
    <source>
        <dbReference type="SAM" id="SignalP"/>
    </source>
</evidence>
<proteinExistence type="predicted"/>
<keyword evidence="1" id="KW-0732">Signal</keyword>
<protein>
    <submittedName>
        <fullName evidence="2">Cytochrome c oxidase assembly protein COX15-like protein</fullName>
    </submittedName>
</protein>
<accession>S4NS31</accession>
<reference evidence="2" key="1">
    <citation type="journal article" date="2013" name="BMC Genomics">
        <title>Unscrambling butterfly oogenesis.</title>
        <authorList>
            <person name="Carter J.M."/>
            <person name="Baker S.C."/>
            <person name="Pink R."/>
            <person name="Carter D.R."/>
            <person name="Collins A."/>
            <person name="Tomlin J."/>
            <person name="Gibbs M."/>
            <person name="Breuker C.J."/>
        </authorList>
    </citation>
    <scope>NUCLEOTIDE SEQUENCE</scope>
    <source>
        <tissue evidence="2">Ovary</tissue>
    </source>
</reference>
<feature type="non-terminal residue" evidence="2">
    <location>
        <position position="1"/>
    </location>
</feature>
<dbReference type="EMBL" id="GAIX01014242">
    <property type="protein sequence ID" value="JAA78318.1"/>
    <property type="molecule type" value="Transcribed_RNA"/>
</dbReference>
<sequence>RRAGSRCRRWPGAWPTAWAPWLGFRWVSASSRCSTTCPPRWPPATSRARSRCSRWPSGSRTRSSCSNIFPSDDHYESIGISYHLRVNCKVPPQCFIYVVS</sequence>
<dbReference type="AlphaFoldDB" id="S4NS31"/>
<feature type="chain" id="PRO_5004521773" evidence="1">
    <location>
        <begin position="30"/>
        <end position="100"/>
    </location>
</feature>
<organism evidence="2">
    <name type="scientific">Pararge aegeria</name>
    <name type="common">speckled wood butterfly</name>
    <dbReference type="NCBI Taxonomy" id="116150"/>
    <lineage>
        <taxon>Eukaryota</taxon>
        <taxon>Metazoa</taxon>
        <taxon>Ecdysozoa</taxon>
        <taxon>Arthropoda</taxon>
        <taxon>Hexapoda</taxon>
        <taxon>Insecta</taxon>
        <taxon>Pterygota</taxon>
        <taxon>Neoptera</taxon>
        <taxon>Endopterygota</taxon>
        <taxon>Lepidoptera</taxon>
        <taxon>Glossata</taxon>
        <taxon>Ditrysia</taxon>
        <taxon>Papilionoidea</taxon>
        <taxon>Nymphalidae</taxon>
        <taxon>Satyrinae</taxon>
        <taxon>Satyrini</taxon>
        <taxon>Parargina</taxon>
        <taxon>Pararge</taxon>
    </lineage>
</organism>
<reference evidence="2" key="2">
    <citation type="submission" date="2013-05" db="EMBL/GenBank/DDBJ databases">
        <authorList>
            <person name="Carter J.-M."/>
            <person name="Baker S.C."/>
            <person name="Pink R."/>
            <person name="Carter D.R.F."/>
            <person name="Collins A."/>
            <person name="Tomlin J."/>
            <person name="Gibbs M."/>
            <person name="Breuker C.J."/>
        </authorList>
    </citation>
    <scope>NUCLEOTIDE SEQUENCE</scope>
    <source>
        <tissue evidence="2">Ovary</tissue>
    </source>
</reference>
<feature type="signal peptide" evidence="1">
    <location>
        <begin position="1"/>
        <end position="29"/>
    </location>
</feature>
<name>S4NS31_9NEOP</name>